<proteinExistence type="predicted"/>
<evidence type="ECO:0000313" key="3">
    <source>
        <dbReference type="Proteomes" id="UP001558613"/>
    </source>
</evidence>
<evidence type="ECO:0000313" key="2">
    <source>
        <dbReference type="EMBL" id="KAL1258306.1"/>
    </source>
</evidence>
<sequence>MRLNPPEALEKNYPKGQEGQGIIGSKGDPKNSQCDDEVCQRSSTTLSALKAGLTPKGCTPVFQRHPCQGSRVLGILSSAHPGCQQHADALFALKALHSDREEHQTLGSGWFNPGRLAGLSYAHTEPLIGFELSCSDDT</sequence>
<protein>
    <submittedName>
        <fullName evidence="2">Uncharacterized protein</fullName>
    </submittedName>
</protein>
<comment type="caution">
    <text evidence="2">The sequence shown here is derived from an EMBL/GenBank/DDBJ whole genome shotgun (WGS) entry which is preliminary data.</text>
</comment>
<dbReference type="Proteomes" id="UP001558613">
    <property type="component" value="Unassembled WGS sequence"/>
</dbReference>
<organism evidence="2 3">
    <name type="scientific">Cirrhinus molitorella</name>
    <name type="common">mud carp</name>
    <dbReference type="NCBI Taxonomy" id="172907"/>
    <lineage>
        <taxon>Eukaryota</taxon>
        <taxon>Metazoa</taxon>
        <taxon>Chordata</taxon>
        <taxon>Craniata</taxon>
        <taxon>Vertebrata</taxon>
        <taxon>Euteleostomi</taxon>
        <taxon>Actinopterygii</taxon>
        <taxon>Neopterygii</taxon>
        <taxon>Teleostei</taxon>
        <taxon>Ostariophysi</taxon>
        <taxon>Cypriniformes</taxon>
        <taxon>Cyprinidae</taxon>
        <taxon>Labeoninae</taxon>
        <taxon>Labeonini</taxon>
        <taxon>Cirrhinus</taxon>
    </lineage>
</organism>
<keyword evidence="3" id="KW-1185">Reference proteome</keyword>
<evidence type="ECO:0000256" key="1">
    <source>
        <dbReference type="SAM" id="MobiDB-lite"/>
    </source>
</evidence>
<accession>A0ABR3LZK7</accession>
<reference evidence="2 3" key="1">
    <citation type="submission" date="2023-09" db="EMBL/GenBank/DDBJ databases">
        <authorList>
            <person name="Wang M."/>
        </authorList>
    </citation>
    <scope>NUCLEOTIDE SEQUENCE [LARGE SCALE GENOMIC DNA]</scope>
    <source>
        <strain evidence="2">GT-2023</strain>
        <tissue evidence="2">Liver</tissue>
    </source>
</reference>
<dbReference type="EMBL" id="JAYMGO010000017">
    <property type="protein sequence ID" value="KAL1258306.1"/>
    <property type="molecule type" value="Genomic_DNA"/>
</dbReference>
<feature type="region of interest" description="Disordered" evidence="1">
    <location>
        <begin position="1"/>
        <end position="36"/>
    </location>
</feature>
<name>A0ABR3LZK7_9TELE</name>
<gene>
    <name evidence="2" type="ORF">QQF64_011550</name>
</gene>